<accession>A0A0P6XKJ4</accession>
<protein>
    <recommendedName>
        <fullName evidence="1">DUF4340 domain-containing protein</fullName>
    </recommendedName>
</protein>
<evidence type="ECO:0000313" key="2">
    <source>
        <dbReference type="EMBL" id="KPL76568.1"/>
    </source>
</evidence>
<sequence>MNKLQRILVIVLAAQLALTALVFWPRTSTGSGQPLLANFTADQVVKLSVSGAAGEQVSLEKVGDGWVVSGTDGFAAETSRIEAALEKLVEAKRSRQAANTAETHKRLQVAEDAYLRRVALSLADGSQQVVYIGSSPATQAAHARVEGEDAVFLVSNLTANDFSALPSGWIDTLYLDLSAADPQSLAVTNANGTFELNKDESGNWKFSGRQPGEELQATRITSLVTALTQLRMSAPVGTSVKPEYGLDNPQAVAEITALQDGAAQTYTVRVGAQDPASGEYYALVEGKPYVVRITAATAQSLTVLKREDFVRELPTATAPVYP</sequence>
<proteinExistence type="predicted"/>
<name>A0A0P6XKJ4_9CHLR</name>
<comment type="caution">
    <text evidence="2">The sequence shown here is derived from an EMBL/GenBank/DDBJ whole genome shotgun (WGS) entry which is preliminary data.</text>
</comment>
<dbReference type="Pfam" id="PF14238">
    <property type="entry name" value="DUF4340"/>
    <property type="match status" value="1"/>
</dbReference>
<dbReference type="OrthoDB" id="9768524at2"/>
<feature type="domain" description="DUF4340" evidence="1">
    <location>
        <begin position="66"/>
        <end position="249"/>
    </location>
</feature>
<dbReference type="InterPro" id="IPR025641">
    <property type="entry name" value="DUF4340"/>
</dbReference>
<reference evidence="2 3" key="1">
    <citation type="submission" date="2015-07" db="EMBL/GenBank/DDBJ databases">
        <title>Genome sequence of Ornatilinea apprima DSM 23815.</title>
        <authorList>
            <person name="Hemp J."/>
            <person name="Ward L.M."/>
            <person name="Pace L.A."/>
            <person name="Fischer W.W."/>
        </authorList>
    </citation>
    <scope>NUCLEOTIDE SEQUENCE [LARGE SCALE GENOMIC DNA]</scope>
    <source>
        <strain evidence="2 3">P3M-1</strain>
    </source>
</reference>
<evidence type="ECO:0000259" key="1">
    <source>
        <dbReference type="Pfam" id="PF14238"/>
    </source>
</evidence>
<dbReference type="STRING" id="1134406.ADN00_11480"/>
<keyword evidence="3" id="KW-1185">Reference proteome</keyword>
<dbReference type="RefSeq" id="WP_075063153.1">
    <property type="nucleotide sequence ID" value="NZ_LGCL01000025.1"/>
</dbReference>
<gene>
    <name evidence="2" type="ORF">ADN00_11480</name>
</gene>
<dbReference type="EMBL" id="LGCL01000025">
    <property type="protein sequence ID" value="KPL76568.1"/>
    <property type="molecule type" value="Genomic_DNA"/>
</dbReference>
<organism evidence="2 3">
    <name type="scientific">Ornatilinea apprima</name>
    <dbReference type="NCBI Taxonomy" id="1134406"/>
    <lineage>
        <taxon>Bacteria</taxon>
        <taxon>Bacillati</taxon>
        <taxon>Chloroflexota</taxon>
        <taxon>Anaerolineae</taxon>
        <taxon>Anaerolineales</taxon>
        <taxon>Anaerolineaceae</taxon>
        <taxon>Ornatilinea</taxon>
    </lineage>
</organism>
<dbReference type="Proteomes" id="UP000050417">
    <property type="component" value="Unassembled WGS sequence"/>
</dbReference>
<evidence type="ECO:0000313" key="3">
    <source>
        <dbReference type="Proteomes" id="UP000050417"/>
    </source>
</evidence>
<dbReference type="AlphaFoldDB" id="A0A0P6XKJ4"/>